<dbReference type="EMBL" id="JBFCZG010000004">
    <property type="protein sequence ID" value="KAL3423349.1"/>
    <property type="molecule type" value="Genomic_DNA"/>
</dbReference>
<evidence type="ECO:0000313" key="3">
    <source>
        <dbReference type="Proteomes" id="UP001629113"/>
    </source>
</evidence>
<evidence type="ECO:0008006" key="4">
    <source>
        <dbReference type="Google" id="ProtNLM"/>
    </source>
</evidence>
<keyword evidence="3" id="KW-1185">Reference proteome</keyword>
<reference evidence="2 3" key="1">
    <citation type="submission" date="2024-06" db="EMBL/GenBank/DDBJ databases">
        <title>Complete genome of Phlyctema vagabunda strain 19-DSS-EL-015.</title>
        <authorList>
            <person name="Fiorenzani C."/>
        </authorList>
    </citation>
    <scope>NUCLEOTIDE SEQUENCE [LARGE SCALE GENOMIC DNA]</scope>
    <source>
        <strain evidence="2 3">19-DSS-EL-015</strain>
    </source>
</reference>
<comment type="caution">
    <text evidence="2">The sequence shown here is derived from an EMBL/GenBank/DDBJ whole genome shotgun (WGS) entry which is preliminary data.</text>
</comment>
<evidence type="ECO:0000313" key="2">
    <source>
        <dbReference type="EMBL" id="KAL3423349.1"/>
    </source>
</evidence>
<proteinExistence type="predicted"/>
<accession>A0ABR4PJ24</accession>
<gene>
    <name evidence="2" type="ORF">PVAG01_05096</name>
</gene>
<evidence type="ECO:0000256" key="1">
    <source>
        <dbReference type="SAM" id="MobiDB-lite"/>
    </source>
</evidence>
<feature type="compositionally biased region" description="Basic and acidic residues" evidence="1">
    <location>
        <begin position="269"/>
        <end position="282"/>
    </location>
</feature>
<name>A0ABR4PJ24_9HELO</name>
<organism evidence="2 3">
    <name type="scientific">Phlyctema vagabunda</name>
    <dbReference type="NCBI Taxonomy" id="108571"/>
    <lineage>
        <taxon>Eukaryota</taxon>
        <taxon>Fungi</taxon>
        <taxon>Dikarya</taxon>
        <taxon>Ascomycota</taxon>
        <taxon>Pezizomycotina</taxon>
        <taxon>Leotiomycetes</taxon>
        <taxon>Helotiales</taxon>
        <taxon>Dermateaceae</taxon>
        <taxon>Phlyctema</taxon>
    </lineage>
</organism>
<sequence length="372" mass="41544">MHASTSASNLTPSLTPHHHPETSIVIFNGFYRHMIHKDILFSKAPFFKSLLPTPALPCRITKSLPGTNVQVSVQLPYATPDITMPAVLAPTDRVFLAFMDWLYNGIQFLDHPENVAPILIQLWVFAERVHVPTCQNACIEGIERRRQETGIIETAMLGWVYSNTPLDRPSALKSLLIDQCVWKLDPQWLLSFDLQFPRDALLDIAVRMRSIFHYPSLAVGKCPFDTVLGRKDRYWALPHIWSFGSEATITVHGEDMSERNTNAKADTVAPHKEDLAGLDREGSLTSSETRGRTDFYELDTNSKKQRLAKSDATAPGAGQVRVGKMMENESTGELVRGGVFGDVVEVGEDDRHVKDDELLDAARLLVTSVRGP</sequence>
<protein>
    <recommendedName>
        <fullName evidence="4">BTB domain-containing protein</fullName>
    </recommendedName>
</protein>
<dbReference type="Proteomes" id="UP001629113">
    <property type="component" value="Unassembled WGS sequence"/>
</dbReference>
<feature type="region of interest" description="Disordered" evidence="1">
    <location>
        <begin position="268"/>
        <end position="291"/>
    </location>
</feature>